<evidence type="ECO:0000313" key="1">
    <source>
        <dbReference type="EMBL" id="CAA9512301.1"/>
    </source>
</evidence>
<feature type="non-terminal residue" evidence="1">
    <location>
        <position position="69"/>
    </location>
</feature>
<keyword evidence="1" id="KW-0808">Transferase</keyword>
<dbReference type="Pfam" id="PF00494">
    <property type="entry name" value="SQS_PSY"/>
    <property type="match status" value="1"/>
</dbReference>
<gene>
    <name evidence="1" type="ORF">AVDCRST_MAG91-1705</name>
</gene>
<dbReference type="EMBL" id="CADCVX010000328">
    <property type="protein sequence ID" value="CAA9512301.1"/>
    <property type="molecule type" value="Genomic_DNA"/>
</dbReference>
<proteinExistence type="predicted"/>
<accession>A0A6J4T2H1</accession>
<protein>
    <submittedName>
        <fullName evidence="1">Phytoene synthase</fullName>
        <ecNumber evidence="1">2.5.1.32</ecNumber>
    </submittedName>
</protein>
<dbReference type="InterPro" id="IPR008949">
    <property type="entry name" value="Isoprenoid_synthase_dom_sf"/>
</dbReference>
<reference evidence="1" key="1">
    <citation type="submission" date="2020-02" db="EMBL/GenBank/DDBJ databases">
        <authorList>
            <person name="Meier V. D."/>
        </authorList>
    </citation>
    <scope>NUCLEOTIDE SEQUENCE</scope>
    <source>
        <strain evidence="1">AVDCRST_MAG91</strain>
    </source>
</reference>
<sequence length="69" mass="7425">MASRLFDRPTRERAWLLYAWCRHCDDVMDGQALGGDMAVVADPAAALATIRVGTSRAISGEATGLTPFD</sequence>
<dbReference type="GO" id="GO:0016740">
    <property type="term" value="F:transferase activity"/>
    <property type="evidence" value="ECO:0007669"/>
    <property type="project" value="UniProtKB-KW"/>
</dbReference>
<dbReference type="AlphaFoldDB" id="A0A6J4T2H1"/>
<dbReference type="Gene3D" id="1.10.600.10">
    <property type="entry name" value="Farnesyl Diphosphate Synthase"/>
    <property type="match status" value="1"/>
</dbReference>
<name>A0A6J4T2H1_9SPHN</name>
<organism evidence="1">
    <name type="scientific">uncultured Sphingomonadaceae bacterium</name>
    <dbReference type="NCBI Taxonomy" id="169976"/>
    <lineage>
        <taxon>Bacteria</taxon>
        <taxon>Pseudomonadati</taxon>
        <taxon>Pseudomonadota</taxon>
        <taxon>Alphaproteobacteria</taxon>
        <taxon>Sphingomonadales</taxon>
        <taxon>Sphingomonadaceae</taxon>
        <taxon>environmental samples</taxon>
    </lineage>
</organism>
<dbReference type="SUPFAM" id="SSF48576">
    <property type="entry name" value="Terpenoid synthases"/>
    <property type="match status" value="1"/>
</dbReference>
<dbReference type="EC" id="2.5.1.32" evidence="1"/>
<dbReference type="InterPro" id="IPR002060">
    <property type="entry name" value="Squ/phyt_synthse"/>
</dbReference>